<accession>A0AAJ1QTH3</accession>
<evidence type="ECO:0000313" key="3">
    <source>
        <dbReference type="Proteomes" id="UP001238973"/>
    </source>
</evidence>
<dbReference type="SUPFAM" id="SSF52540">
    <property type="entry name" value="P-loop containing nucleoside triphosphate hydrolases"/>
    <property type="match status" value="2"/>
</dbReference>
<feature type="coiled-coil region" evidence="1">
    <location>
        <begin position="310"/>
        <end position="337"/>
    </location>
</feature>
<dbReference type="EMBL" id="JAUCFI010000003">
    <property type="protein sequence ID" value="MDM5287193.1"/>
    <property type="molecule type" value="Genomic_DNA"/>
</dbReference>
<sequence>MTGKVMNYFAGGNTAKGFYSLYDSNLKGLERLFILKGGPGSGKSTIMKKIGQEWLDKDYDIEYLHCSSDNESIDGVIIPALKIGIVDGTAPHVIEPKAPGAIEEYVNLGAAWDSQQLASERAAIIKLTNARSKSFEKAYTLFAEALKIHDEWEDIYKSNIDFAKLNGLTNKLIESFYRDIVLNKKSDVRHRFLGAATPTGAVDFIPNITEGIQKRYFLKGRPGSGKSTMLKKIAKAAEQRGFDVEIYHCGFDPHSLDMVIVREVGIAIFDSTSPHEYFPSCGGDEIIDIYKTAILPGTDEIYADQLKDVSTRYRTKMNEATANLAKAKELHDELEKIYVKAMDFTAIDDIQKDINEQINERAQDADRKTILH</sequence>
<dbReference type="Proteomes" id="UP001238973">
    <property type="component" value="Unassembled WGS sequence"/>
</dbReference>
<protein>
    <submittedName>
        <fullName evidence="2">PRK06851 family protein</fullName>
    </submittedName>
</protein>
<gene>
    <name evidence="2" type="ORF">QUF85_28425</name>
</gene>
<reference evidence="2" key="1">
    <citation type="submission" date="2023-06" db="EMBL/GenBank/DDBJ databases">
        <title>Comparative genomics of Bacillaceae isolates and their secondary metabolite potential.</title>
        <authorList>
            <person name="Song L."/>
            <person name="Nielsen L.J."/>
            <person name="Mohite O."/>
            <person name="Xu X."/>
            <person name="Weber T."/>
            <person name="Kovacs A.T."/>
        </authorList>
    </citation>
    <scope>NUCLEOTIDE SEQUENCE</scope>
    <source>
        <strain evidence="2">G1S1</strain>
    </source>
</reference>
<comment type="caution">
    <text evidence="2">The sequence shown here is derived from an EMBL/GenBank/DDBJ whole genome shotgun (WGS) entry which is preliminary data.</text>
</comment>
<evidence type="ECO:0000313" key="2">
    <source>
        <dbReference type="EMBL" id="MDM5287193.1"/>
    </source>
</evidence>
<proteinExistence type="predicted"/>
<dbReference type="AlphaFoldDB" id="A0AAJ1QTH3"/>
<organism evidence="2 3">
    <name type="scientific">Peribacillus frigoritolerans</name>
    <dbReference type="NCBI Taxonomy" id="450367"/>
    <lineage>
        <taxon>Bacteria</taxon>
        <taxon>Bacillati</taxon>
        <taxon>Bacillota</taxon>
        <taxon>Bacilli</taxon>
        <taxon>Bacillales</taxon>
        <taxon>Bacillaceae</taxon>
        <taxon>Peribacillus</taxon>
    </lineage>
</organism>
<name>A0AAJ1QTH3_9BACI</name>
<dbReference type="InterPro" id="IPR027417">
    <property type="entry name" value="P-loop_NTPase"/>
</dbReference>
<keyword evidence="1" id="KW-0175">Coiled coil</keyword>
<evidence type="ECO:0000256" key="1">
    <source>
        <dbReference type="SAM" id="Coils"/>
    </source>
</evidence>
<dbReference type="RefSeq" id="WP_289351384.1">
    <property type="nucleotide sequence ID" value="NZ_JAUCFI010000003.1"/>
</dbReference>
<dbReference type="Gene3D" id="3.40.50.300">
    <property type="entry name" value="P-loop containing nucleotide triphosphate hydrolases"/>
    <property type="match status" value="1"/>
</dbReference>